<dbReference type="GeneID" id="5485707"/>
<sequence>MDRYLYIKRFKIGIVILCVDLELEAKHRDKLLQERETYKV</sequence>
<name>A7EVK3_SCLS1</name>
<dbReference type="AlphaFoldDB" id="A7EVK3"/>
<gene>
    <name evidence="1" type="ORF">SS1G_09362</name>
</gene>
<evidence type="ECO:0000313" key="2">
    <source>
        <dbReference type="Proteomes" id="UP000001312"/>
    </source>
</evidence>
<dbReference type="RefSeq" id="XP_001589640.1">
    <property type="nucleotide sequence ID" value="XM_001589590.1"/>
</dbReference>
<organism evidence="1 2">
    <name type="scientific">Sclerotinia sclerotiorum (strain ATCC 18683 / 1980 / Ss-1)</name>
    <name type="common">White mold</name>
    <name type="synonym">Whetzelinia sclerotiorum</name>
    <dbReference type="NCBI Taxonomy" id="665079"/>
    <lineage>
        <taxon>Eukaryota</taxon>
        <taxon>Fungi</taxon>
        <taxon>Dikarya</taxon>
        <taxon>Ascomycota</taxon>
        <taxon>Pezizomycotina</taxon>
        <taxon>Leotiomycetes</taxon>
        <taxon>Helotiales</taxon>
        <taxon>Sclerotiniaceae</taxon>
        <taxon>Sclerotinia</taxon>
    </lineage>
</organism>
<dbReference type="EMBL" id="CH476633">
    <property type="protein sequence ID" value="EDN93495.1"/>
    <property type="molecule type" value="Genomic_DNA"/>
</dbReference>
<reference evidence="2" key="1">
    <citation type="journal article" date="2011" name="PLoS Genet.">
        <title>Genomic analysis of the necrotrophic fungal pathogens Sclerotinia sclerotiorum and Botrytis cinerea.</title>
        <authorList>
            <person name="Amselem J."/>
            <person name="Cuomo C.A."/>
            <person name="van Kan J.A."/>
            <person name="Viaud M."/>
            <person name="Benito E.P."/>
            <person name="Couloux A."/>
            <person name="Coutinho P.M."/>
            <person name="de Vries R.P."/>
            <person name="Dyer P.S."/>
            <person name="Fillinger S."/>
            <person name="Fournier E."/>
            <person name="Gout L."/>
            <person name="Hahn M."/>
            <person name="Kohn L."/>
            <person name="Lapalu N."/>
            <person name="Plummer K.M."/>
            <person name="Pradier J.M."/>
            <person name="Quevillon E."/>
            <person name="Sharon A."/>
            <person name="Simon A."/>
            <person name="ten Have A."/>
            <person name="Tudzynski B."/>
            <person name="Tudzynski P."/>
            <person name="Wincker P."/>
            <person name="Andrew M."/>
            <person name="Anthouard V."/>
            <person name="Beever R.E."/>
            <person name="Beffa R."/>
            <person name="Benoit I."/>
            <person name="Bouzid O."/>
            <person name="Brault B."/>
            <person name="Chen Z."/>
            <person name="Choquer M."/>
            <person name="Collemare J."/>
            <person name="Cotton P."/>
            <person name="Danchin E.G."/>
            <person name="Da Silva C."/>
            <person name="Gautier A."/>
            <person name="Giraud C."/>
            <person name="Giraud T."/>
            <person name="Gonzalez C."/>
            <person name="Grossetete S."/>
            <person name="Guldener U."/>
            <person name="Henrissat B."/>
            <person name="Howlett B.J."/>
            <person name="Kodira C."/>
            <person name="Kretschmer M."/>
            <person name="Lappartient A."/>
            <person name="Leroch M."/>
            <person name="Levis C."/>
            <person name="Mauceli E."/>
            <person name="Neuveglise C."/>
            <person name="Oeser B."/>
            <person name="Pearson M."/>
            <person name="Poulain J."/>
            <person name="Poussereau N."/>
            <person name="Quesneville H."/>
            <person name="Rascle C."/>
            <person name="Schumacher J."/>
            <person name="Segurens B."/>
            <person name="Sexton A."/>
            <person name="Silva E."/>
            <person name="Sirven C."/>
            <person name="Soanes D.M."/>
            <person name="Talbot N.J."/>
            <person name="Templeton M."/>
            <person name="Yandava C."/>
            <person name="Yarden O."/>
            <person name="Zeng Q."/>
            <person name="Rollins J.A."/>
            <person name="Lebrun M.H."/>
            <person name="Dickman M."/>
        </authorList>
    </citation>
    <scope>NUCLEOTIDE SEQUENCE [LARGE SCALE GENOMIC DNA]</scope>
    <source>
        <strain evidence="2">ATCC 18683 / 1980 / Ss-1</strain>
    </source>
</reference>
<accession>A7EVK3</accession>
<dbReference type="InParanoid" id="A7EVK3"/>
<evidence type="ECO:0000313" key="1">
    <source>
        <dbReference type="EMBL" id="EDN93495.1"/>
    </source>
</evidence>
<dbReference type="HOGENOM" id="CLU_3299664_0_0_1"/>
<protein>
    <submittedName>
        <fullName evidence="1">Uncharacterized protein</fullName>
    </submittedName>
</protein>
<keyword evidence="2" id="KW-1185">Reference proteome</keyword>
<dbReference type="Proteomes" id="UP000001312">
    <property type="component" value="Unassembled WGS sequence"/>
</dbReference>
<proteinExistence type="predicted"/>
<dbReference type="KEGG" id="ssl:SS1G_09362"/>